<evidence type="ECO:0000313" key="1">
    <source>
        <dbReference type="Ensembl" id="ENSCPRP00005020719.1"/>
    </source>
</evidence>
<sequence length="144" mass="16137">MISVTYFDCTWRAYRVSSALPLRLIVSSKGKNNLFSLTKWGSYKAKIVMWPWDWESLAIGPSPEAVLFLHSPPCHHANFSLPALQLNPTPQMDMHHPAHMSLPNPSSCKLLPVPIILILAASDWSTGLNNNIQHKPMGYNTSIM</sequence>
<proteinExistence type="predicted"/>
<accession>A0A7M4F9T2</accession>
<organism evidence="1 2">
    <name type="scientific">Crocodylus porosus</name>
    <name type="common">Saltwater crocodile</name>
    <name type="synonym">Estuarine crocodile</name>
    <dbReference type="NCBI Taxonomy" id="8502"/>
    <lineage>
        <taxon>Eukaryota</taxon>
        <taxon>Metazoa</taxon>
        <taxon>Chordata</taxon>
        <taxon>Craniata</taxon>
        <taxon>Vertebrata</taxon>
        <taxon>Euteleostomi</taxon>
        <taxon>Archelosauria</taxon>
        <taxon>Archosauria</taxon>
        <taxon>Crocodylia</taxon>
        <taxon>Longirostres</taxon>
        <taxon>Crocodylidae</taxon>
        <taxon>Crocodylus</taxon>
    </lineage>
</organism>
<dbReference type="Proteomes" id="UP000594220">
    <property type="component" value="Unplaced"/>
</dbReference>
<reference evidence="1" key="2">
    <citation type="submission" date="2025-09" db="UniProtKB">
        <authorList>
            <consortium name="Ensembl"/>
        </authorList>
    </citation>
    <scope>IDENTIFICATION</scope>
</reference>
<keyword evidence="2" id="KW-1185">Reference proteome</keyword>
<evidence type="ECO:0000313" key="2">
    <source>
        <dbReference type="Proteomes" id="UP000594220"/>
    </source>
</evidence>
<reference evidence="1" key="1">
    <citation type="submission" date="2025-08" db="UniProtKB">
        <authorList>
            <consortium name="Ensembl"/>
        </authorList>
    </citation>
    <scope>IDENTIFICATION</scope>
</reference>
<protein>
    <submittedName>
        <fullName evidence="1">Uncharacterized protein</fullName>
    </submittedName>
</protein>
<dbReference type="AlphaFoldDB" id="A0A7M4F9T2"/>
<name>A0A7M4F9T2_CROPO</name>
<dbReference type="Ensembl" id="ENSCPRT00005024208.1">
    <property type="protein sequence ID" value="ENSCPRP00005020719.1"/>
    <property type="gene ID" value="ENSCPRG00005014410.1"/>
</dbReference>